<accession>D7G1Z2</accession>
<feature type="region of interest" description="Disordered" evidence="1">
    <location>
        <begin position="268"/>
        <end position="573"/>
    </location>
</feature>
<keyword evidence="4" id="KW-1185">Reference proteome</keyword>
<keyword evidence="2" id="KW-0472">Membrane</keyword>
<dbReference type="AlphaFoldDB" id="D7G1Z2"/>
<feature type="transmembrane region" description="Helical" evidence="2">
    <location>
        <begin position="186"/>
        <end position="216"/>
    </location>
</feature>
<keyword evidence="2" id="KW-1133">Transmembrane helix</keyword>
<dbReference type="InParanoid" id="D7G1Z2"/>
<feature type="compositionally biased region" description="Polar residues" evidence="1">
    <location>
        <begin position="319"/>
        <end position="329"/>
    </location>
</feature>
<dbReference type="EMBL" id="FN648663">
    <property type="protein sequence ID" value="CBJ48718.1"/>
    <property type="molecule type" value="Genomic_DNA"/>
</dbReference>
<name>D7G1Z2_ECTSI</name>
<feature type="transmembrane region" description="Helical" evidence="2">
    <location>
        <begin position="159"/>
        <end position="180"/>
    </location>
</feature>
<feature type="compositionally biased region" description="Basic and acidic residues" evidence="1">
    <location>
        <begin position="333"/>
        <end position="355"/>
    </location>
</feature>
<feature type="compositionally biased region" description="Basic and acidic residues" evidence="1">
    <location>
        <begin position="441"/>
        <end position="453"/>
    </location>
</feature>
<protein>
    <submittedName>
        <fullName evidence="3">Uncharacterized protein</fullName>
    </submittedName>
</protein>
<evidence type="ECO:0000313" key="4">
    <source>
        <dbReference type="Proteomes" id="UP000002630"/>
    </source>
</evidence>
<proteinExistence type="predicted"/>
<evidence type="ECO:0000313" key="3">
    <source>
        <dbReference type="EMBL" id="CBJ48718.1"/>
    </source>
</evidence>
<dbReference type="OrthoDB" id="10423279at2759"/>
<sequence length="573" mass="61045">MPSIAGFIQSLLSEDMYATGMLEKMDERISQLNAGQLRLLVSYVEKKVPGLTNPTVLDAYTKLLRKATAEREKRHEEEVHGERERLKQLKAAHAGVNAKAWDTSHASLDKELAKFQKFLKSKARRIAEEQVLQEEMEKLHNQLMALPARRAAAETKRHAWWACGAVLFAVVGPILILTLVPVGVLIAVGAFLATCVLAAVCWFVGVLSGIVVTPALDDDAIEDKTRKRAKETLKGYRAEVRRTFEATEEIFAAEMKWRDDWAEARKKERRNERRQANEKAPKEKEAAAAAAAESRAQGDGRPFSTGDARIFPEEEEEQGVNSDRCSSVGRTGPEAEEKTSGREPPDEEGGGDKGHGSPGAGRRRPSEKKVVDAGADGAGLTPSCSRGVVEDLALLTPPRNKTDSISRPENVNLDEPDARGGSVGGSDTAPVPVEGGLAGETSRESSASKRPPGDGDSGGSVEEEASSGGEASRDGLLRGPCQGSSCLLEKRNQGLEEVEEEEEQQQQQHNQVALPTAGFPSATSGGALSGGVVQETGLPSLGGDAAAANGDGTGGVNRMALSADDEGKGDMAV</sequence>
<keyword evidence="2" id="KW-0812">Transmembrane</keyword>
<organism evidence="3 4">
    <name type="scientific">Ectocarpus siliculosus</name>
    <name type="common">Brown alga</name>
    <name type="synonym">Conferva siliculosa</name>
    <dbReference type="NCBI Taxonomy" id="2880"/>
    <lineage>
        <taxon>Eukaryota</taxon>
        <taxon>Sar</taxon>
        <taxon>Stramenopiles</taxon>
        <taxon>Ochrophyta</taxon>
        <taxon>PX clade</taxon>
        <taxon>Phaeophyceae</taxon>
        <taxon>Ectocarpales</taxon>
        <taxon>Ectocarpaceae</taxon>
        <taxon>Ectocarpus</taxon>
    </lineage>
</organism>
<reference evidence="3 4" key="1">
    <citation type="journal article" date="2010" name="Nature">
        <title>The Ectocarpus genome and the independent evolution of multicellularity in brown algae.</title>
        <authorList>
            <person name="Cock J.M."/>
            <person name="Sterck L."/>
            <person name="Rouze P."/>
            <person name="Scornet D."/>
            <person name="Allen A.E."/>
            <person name="Amoutzias G."/>
            <person name="Anthouard V."/>
            <person name="Artiguenave F."/>
            <person name="Aury J.M."/>
            <person name="Badger J.H."/>
            <person name="Beszteri B."/>
            <person name="Billiau K."/>
            <person name="Bonnet E."/>
            <person name="Bothwell J.H."/>
            <person name="Bowler C."/>
            <person name="Boyen C."/>
            <person name="Brownlee C."/>
            <person name="Carrano C.J."/>
            <person name="Charrier B."/>
            <person name="Cho G.Y."/>
            <person name="Coelho S.M."/>
            <person name="Collen J."/>
            <person name="Corre E."/>
            <person name="Da Silva C."/>
            <person name="Delage L."/>
            <person name="Delaroque N."/>
            <person name="Dittami S.M."/>
            <person name="Doulbeau S."/>
            <person name="Elias M."/>
            <person name="Farnham G."/>
            <person name="Gachon C.M."/>
            <person name="Gschloessl B."/>
            <person name="Heesch S."/>
            <person name="Jabbari K."/>
            <person name="Jubin C."/>
            <person name="Kawai H."/>
            <person name="Kimura K."/>
            <person name="Kloareg B."/>
            <person name="Kupper F.C."/>
            <person name="Lang D."/>
            <person name="Le Bail A."/>
            <person name="Leblanc C."/>
            <person name="Lerouge P."/>
            <person name="Lohr M."/>
            <person name="Lopez P.J."/>
            <person name="Martens C."/>
            <person name="Maumus F."/>
            <person name="Michel G."/>
            <person name="Miranda-Saavedra D."/>
            <person name="Morales J."/>
            <person name="Moreau H."/>
            <person name="Motomura T."/>
            <person name="Nagasato C."/>
            <person name="Napoli C.A."/>
            <person name="Nelson D.R."/>
            <person name="Nyvall-Collen P."/>
            <person name="Peters A.F."/>
            <person name="Pommier C."/>
            <person name="Potin P."/>
            <person name="Poulain J."/>
            <person name="Quesneville H."/>
            <person name="Read B."/>
            <person name="Rensing S.A."/>
            <person name="Ritter A."/>
            <person name="Rousvoal S."/>
            <person name="Samanta M."/>
            <person name="Samson G."/>
            <person name="Schroeder D.C."/>
            <person name="Segurens B."/>
            <person name="Strittmatter M."/>
            <person name="Tonon T."/>
            <person name="Tregear J.W."/>
            <person name="Valentin K."/>
            <person name="von Dassow P."/>
            <person name="Yamagishi T."/>
            <person name="Van de Peer Y."/>
            <person name="Wincker P."/>
        </authorList>
    </citation>
    <scope>NUCLEOTIDE SEQUENCE [LARGE SCALE GENOMIC DNA]</scope>
    <source>
        <strain evidence="4">Ec32 / CCAP1310/4</strain>
    </source>
</reference>
<gene>
    <name evidence="3" type="ORF">Esi_0046_0109</name>
</gene>
<feature type="compositionally biased region" description="Basic and acidic residues" evidence="1">
    <location>
        <begin position="268"/>
        <end position="286"/>
    </location>
</feature>
<dbReference type="EMBL" id="FN649743">
    <property type="protein sequence ID" value="CBJ48718.1"/>
    <property type="molecule type" value="Genomic_DNA"/>
</dbReference>
<dbReference type="Proteomes" id="UP000002630">
    <property type="component" value="Linkage Group LG18"/>
</dbReference>
<evidence type="ECO:0000256" key="1">
    <source>
        <dbReference type="SAM" id="MobiDB-lite"/>
    </source>
</evidence>
<evidence type="ECO:0000256" key="2">
    <source>
        <dbReference type="SAM" id="Phobius"/>
    </source>
</evidence>